<dbReference type="PANTHER" id="PTHR30472:SF70">
    <property type="entry name" value="MOLYBDATE IMPORT SYSTEM PERMEASE PROTEIN MOLB"/>
    <property type="match status" value="1"/>
</dbReference>
<evidence type="ECO:0000256" key="7">
    <source>
        <dbReference type="ARBA" id="ARBA00023136"/>
    </source>
</evidence>
<dbReference type="FunFam" id="1.10.3470.10:FF:000001">
    <property type="entry name" value="Vitamin B12 ABC transporter permease BtuC"/>
    <property type="match status" value="1"/>
</dbReference>
<evidence type="ECO:0000256" key="2">
    <source>
        <dbReference type="ARBA" id="ARBA00007935"/>
    </source>
</evidence>
<feature type="transmembrane region" description="Helical" evidence="8">
    <location>
        <begin position="150"/>
        <end position="169"/>
    </location>
</feature>
<keyword evidence="3" id="KW-0813">Transport</keyword>
<protein>
    <submittedName>
        <fullName evidence="9">Iron ABC transporter permease</fullName>
    </submittedName>
</protein>
<comment type="subcellular location">
    <subcellularLocation>
        <location evidence="1">Cell membrane</location>
        <topology evidence="1">Multi-pass membrane protein</topology>
    </subcellularLocation>
</comment>
<keyword evidence="5 8" id="KW-0812">Transmembrane</keyword>
<comment type="similarity">
    <text evidence="2">Belongs to the binding-protein-dependent transport system permease family. FecCD subfamily.</text>
</comment>
<dbReference type="GO" id="GO:0005886">
    <property type="term" value="C:plasma membrane"/>
    <property type="evidence" value="ECO:0007669"/>
    <property type="project" value="UniProtKB-SubCell"/>
</dbReference>
<reference evidence="9 10" key="1">
    <citation type="submission" date="2018-07" db="EMBL/GenBank/DDBJ databases">
        <title>Anaerosacharophilus polymeroproducens gen. nov. sp. nov., an anaerobic bacterium isolated from salt field.</title>
        <authorList>
            <person name="Kim W."/>
            <person name="Yang S.-H."/>
            <person name="Oh J."/>
            <person name="Lee J.-H."/>
            <person name="Kwon K.K."/>
        </authorList>
    </citation>
    <scope>NUCLEOTIDE SEQUENCE [LARGE SCALE GENOMIC DNA]</scope>
    <source>
        <strain evidence="9 10">MCWD5</strain>
    </source>
</reference>
<sequence length="337" mass="37604">MKKYKNQISIIFLFILLIVSICISLMLGRYEITMKQILQISLEKITGIKRINDPMIYKIIYEIRLPRIVAAVVVGGALSISGSVFQALFRNPMVSSDILGVTSGAGFGASLGILLGFCYWKVELLAFVFGIFAVMITYFLSYIVGKESHYILFLILSGMVISTLFKSFISCVKYLADPNDALQSITFWLMGSLTQIKQDELLWLIIPILLCSLPLLWTGWKLNAMAFGEEEAMALGIQTERLKVIIIICSTIITSVSVSMTGIIGWIGLIIPHLVRMAVGPDNQMLIPASMFMGAIYLLFIDNLSRTLLSVEIPISILTSIIGVPFFIFLLFRTRRV</sequence>
<keyword evidence="7 8" id="KW-0472">Membrane</keyword>
<gene>
    <name evidence="9" type="ORF">DWV06_04595</name>
</gene>
<dbReference type="AlphaFoldDB" id="A0A371AXF5"/>
<evidence type="ECO:0000256" key="5">
    <source>
        <dbReference type="ARBA" id="ARBA00022692"/>
    </source>
</evidence>
<comment type="caution">
    <text evidence="9">The sequence shown here is derived from an EMBL/GenBank/DDBJ whole genome shotgun (WGS) entry which is preliminary data.</text>
</comment>
<dbReference type="GO" id="GO:0033214">
    <property type="term" value="P:siderophore-iron import into cell"/>
    <property type="evidence" value="ECO:0007669"/>
    <property type="project" value="TreeGrafter"/>
</dbReference>
<evidence type="ECO:0000256" key="6">
    <source>
        <dbReference type="ARBA" id="ARBA00022989"/>
    </source>
</evidence>
<dbReference type="Proteomes" id="UP000255036">
    <property type="component" value="Unassembled WGS sequence"/>
</dbReference>
<dbReference type="GO" id="GO:0022857">
    <property type="term" value="F:transmembrane transporter activity"/>
    <property type="evidence" value="ECO:0007669"/>
    <property type="project" value="InterPro"/>
</dbReference>
<dbReference type="PANTHER" id="PTHR30472">
    <property type="entry name" value="FERRIC ENTEROBACTIN TRANSPORT SYSTEM PERMEASE PROTEIN"/>
    <property type="match status" value="1"/>
</dbReference>
<keyword evidence="6 8" id="KW-1133">Transmembrane helix</keyword>
<evidence type="ECO:0000313" key="10">
    <source>
        <dbReference type="Proteomes" id="UP000255036"/>
    </source>
</evidence>
<feature type="transmembrane region" description="Helical" evidence="8">
    <location>
        <begin position="201"/>
        <end position="220"/>
    </location>
</feature>
<dbReference type="InterPro" id="IPR037294">
    <property type="entry name" value="ABC_BtuC-like"/>
</dbReference>
<evidence type="ECO:0000256" key="1">
    <source>
        <dbReference type="ARBA" id="ARBA00004651"/>
    </source>
</evidence>
<feature type="transmembrane region" description="Helical" evidence="8">
    <location>
        <begin position="313"/>
        <end position="332"/>
    </location>
</feature>
<keyword evidence="10" id="KW-1185">Reference proteome</keyword>
<feature type="transmembrane region" description="Helical" evidence="8">
    <location>
        <begin position="244"/>
        <end position="271"/>
    </location>
</feature>
<feature type="transmembrane region" description="Helical" evidence="8">
    <location>
        <begin position="6"/>
        <end position="27"/>
    </location>
</feature>
<dbReference type="CDD" id="cd06550">
    <property type="entry name" value="TM_ABC_iron-siderophores_like"/>
    <property type="match status" value="1"/>
</dbReference>
<feature type="transmembrane region" description="Helical" evidence="8">
    <location>
        <begin position="98"/>
        <end position="117"/>
    </location>
</feature>
<feature type="transmembrane region" description="Helical" evidence="8">
    <location>
        <begin position="283"/>
        <end position="301"/>
    </location>
</feature>
<dbReference type="InterPro" id="IPR000522">
    <property type="entry name" value="ABC_transptr_permease_BtuC"/>
</dbReference>
<dbReference type="EMBL" id="QRCT01000013">
    <property type="protein sequence ID" value="RDU24258.1"/>
    <property type="molecule type" value="Genomic_DNA"/>
</dbReference>
<feature type="transmembrane region" description="Helical" evidence="8">
    <location>
        <begin position="65"/>
        <end position="86"/>
    </location>
</feature>
<dbReference type="Pfam" id="PF01032">
    <property type="entry name" value="FecCD"/>
    <property type="match status" value="1"/>
</dbReference>
<evidence type="ECO:0000256" key="8">
    <source>
        <dbReference type="SAM" id="Phobius"/>
    </source>
</evidence>
<proteinExistence type="inferred from homology"/>
<name>A0A371AXF5_9FIRM</name>
<dbReference type="OrthoDB" id="9792889at2"/>
<evidence type="ECO:0000256" key="3">
    <source>
        <dbReference type="ARBA" id="ARBA00022448"/>
    </source>
</evidence>
<dbReference type="SUPFAM" id="SSF81345">
    <property type="entry name" value="ABC transporter involved in vitamin B12 uptake, BtuC"/>
    <property type="match status" value="1"/>
</dbReference>
<evidence type="ECO:0000313" key="9">
    <source>
        <dbReference type="EMBL" id="RDU24258.1"/>
    </source>
</evidence>
<accession>A0A371AXF5</accession>
<organism evidence="9 10">
    <name type="scientific">Anaerosacchariphilus polymeriproducens</name>
    <dbReference type="NCBI Taxonomy" id="1812858"/>
    <lineage>
        <taxon>Bacteria</taxon>
        <taxon>Bacillati</taxon>
        <taxon>Bacillota</taxon>
        <taxon>Clostridia</taxon>
        <taxon>Lachnospirales</taxon>
        <taxon>Lachnospiraceae</taxon>
        <taxon>Anaerosacchariphilus</taxon>
    </lineage>
</organism>
<evidence type="ECO:0000256" key="4">
    <source>
        <dbReference type="ARBA" id="ARBA00022475"/>
    </source>
</evidence>
<dbReference type="Gene3D" id="1.10.3470.10">
    <property type="entry name" value="ABC transporter involved in vitamin B12 uptake, BtuC"/>
    <property type="match status" value="1"/>
</dbReference>
<feature type="transmembrane region" description="Helical" evidence="8">
    <location>
        <begin position="124"/>
        <end position="144"/>
    </location>
</feature>
<dbReference type="RefSeq" id="WP_115481002.1">
    <property type="nucleotide sequence ID" value="NZ_QRCT01000013.1"/>
</dbReference>
<keyword evidence="4" id="KW-1003">Cell membrane</keyword>